<dbReference type="EMBL" id="LNQM01000007">
    <property type="protein sequence ID" value="KSU74062.1"/>
    <property type="molecule type" value="Genomic_DNA"/>
</dbReference>
<dbReference type="Pfam" id="PF00583">
    <property type="entry name" value="Acetyltransf_1"/>
    <property type="match status" value="1"/>
</dbReference>
<gene>
    <name evidence="4" type="ORF">AS031_14195</name>
</gene>
<dbReference type="InterPro" id="IPR016181">
    <property type="entry name" value="Acyl_CoA_acyltransferase"/>
</dbReference>
<protein>
    <submittedName>
        <fullName evidence="4">GCN5 family acetyltransferase</fullName>
    </submittedName>
</protein>
<comment type="caution">
    <text evidence="4">The sequence shown here is derived from an EMBL/GenBank/DDBJ whole genome shotgun (WGS) entry which is preliminary data.</text>
</comment>
<dbReference type="PROSITE" id="PS51186">
    <property type="entry name" value="GNAT"/>
    <property type="match status" value="1"/>
</dbReference>
<dbReference type="InterPro" id="IPR050832">
    <property type="entry name" value="Bact_Acetyltransf"/>
</dbReference>
<organism evidence="4 5">
    <name type="scientific">Pseudarthrobacter enclensis</name>
    <dbReference type="NCBI Taxonomy" id="993070"/>
    <lineage>
        <taxon>Bacteria</taxon>
        <taxon>Bacillati</taxon>
        <taxon>Actinomycetota</taxon>
        <taxon>Actinomycetes</taxon>
        <taxon>Micrococcales</taxon>
        <taxon>Micrococcaceae</taxon>
        <taxon>Pseudarthrobacter</taxon>
    </lineage>
</organism>
<name>A0A0V8IH07_9MICC</name>
<dbReference type="CDD" id="cd04301">
    <property type="entry name" value="NAT_SF"/>
    <property type="match status" value="1"/>
</dbReference>
<keyword evidence="2" id="KW-0012">Acyltransferase</keyword>
<keyword evidence="5" id="KW-1185">Reference proteome</keyword>
<dbReference type="STRING" id="993070.AS031_14195"/>
<evidence type="ECO:0000313" key="5">
    <source>
        <dbReference type="Proteomes" id="UP000053199"/>
    </source>
</evidence>
<feature type="domain" description="N-acetyltransferase" evidence="3">
    <location>
        <begin position="1"/>
        <end position="169"/>
    </location>
</feature>
<dbReference type="PANTHER" id="PTHR43877">
    <property type="entry name" value="AMINOALKYLPHOSPHONATE N-ACETYLTRANSFERASE-RELATED-RELATED"/>
    <property type="match status" value="1"/>
</dbReference>
<dbReference type="AlphaFoldDB" id="A0A0V8IH07"/>
<sequence>MSVRRALAPDVERLADVHVQCWRETYRGMLSDAFLASSSRDDRLALWRHLLDRPDPAEAWVACDGATVVGFSGARTLPAPGSPEGHPPPASGNLELWGLYLLASHQGLGLGRQLLEAALGSRAASLWVAAGNSRAIGFYRRFGFEPDGAEDRLASWEDLPEIRMVRPDGPPA</sequence>
<dbReference type="SUPFAM" id="SSF55729">
    <property type="entry name" value="Acyl-CoA N-acyltransferases (Nat)"/>
    <property type="match status" value="1"/>
</dbReference>
<dbReference type="Gene3D" id="3.40.630.30">
    <property type="match status" value="1"/>
</dbReference>
<evidence type="ECO:0000259" key="3">
    <source>
        <dbReference type="PROSITE" id="PS51186"/>
    </source>
</evidence>
<evidence type="ECO:0000256" key="1">
    <source>
        <dbReference type="ARBA" id="ARBA00022679"/>
    </source>
</evidence>
<keyword evidence="1 4" id="KW-0808">Transferase</keyword>
<dbReference type="Proteomes" id="UP000053199">
    <property type="component" value="Unassembled WGS sequence"/>
</dbReference>
<evidence type="ECO:0000256" key="2">
    <source>
        <dbReference type="ARBA" id="ARBA00023315"/>
    </source>
</evidence>
<dbReference type="PANTHER" id="PTHR43877:SF2">
    <property type="entry name" value="AMINOALKYLPHOSPHONATE N-ACETYLTRANSFERASE-RELATED"/>
    <property type="match status" value="1"/>
</dbReference>
<accession>A0A0V8IH07</accession>
<proteinExistence type="predicted"/>
<evidence type="ECO:0000313" key="4">
    <source>
        <dbReference type="EMBL" id="KSU74062.1"/>
    </source>
</evidence>
<dbReference type="InterPro" id="IPR000182">
    <property type="entry name" value="GNAT_dom"/>
</dbReference>
<dbReference type="GO" id="GO:0016747">
    <property type="term" value="F:acyltransferase activity, transferring groups other than amino-acyl groups"/>
    <property type="evidence" value="ECO:0007669"/>
    <property type="project" value="InterPro"/>
</dbReference>
<reference evidence="4 5" key="1">
    <citation type="journal article" date="2014" name="Arch. Microbiol.">
        <title>Arthrobacter enclensis sp. nov., isolated from sediment sample.</title>
        <authorList>
            <person name="Dastager S.G."/>
            <person name="Liu Q."/>
            <person name="Tang S.K."/>
            <person name="Krishnamurthi S."/>
            <person name="Lee J.C."/>
            <person name="Li W.J."/>
        </authorList>
    </citation>
    <scope>NUCLEOTIDE SEQUENCE [LARGE SCALE GENOMIC DNA]</scope>
    <source>
        <strain evidence="4 5">NIO-1008</strain>
    </source>
</reference>
<dbReference type="OrthoDB" id="5243635at2"/>